<dbReference type="Proteomes" id="UP000199600">
    <property type="component" value="Unassembled WGS sequence"/>
</dbReference>
<evidence type="ECO:0000313" key="2">
    <source>
        <dbReference type="Proteomes" id="UP000199600"/>
    </source>
</evidence>
<keyword evidence="2" id="KW-1185">Reference proteome</keyword>
<accession>A0A1A8XWR4</accession>
<name>A0A1A8XWR4_9RHOO</name>
<dbReference type="AlphaFoldDB" id="A0A1A8XWR4"/>
<reference evidence="1 2" key="1">
    <citation type="submission" date="2016-06" db="EMBL/GenBank/DDBJ databases">
        <authorList>
            <person name="Kjaerup R.B."/>
            <person name="Dalgaard T.S."/>
            <person name="Juul-Madsen H.R."/>
        </authorList>
    </citation>
    <scope>NUCLEOTIDE SEQUENCE [LARGE SCALE GENOMIC DNA]</scope>
    <source>
        <strain evidence="1">2</strain>
    </source>
</reference>
<organism evidence="1 2">
    <name type="scientific">Candidatus Propionivibrio aalborgensis</name>
    <dbReference type="NCBI Taxonomy" id="1860101"/>
    <lineage>
        <taxon>Bacteria</taxon>
        <taxon>Pseudomonadati</taxon>
        <taxon>Pseudomonadota</taxon>
        <taxon>Betaproteobacteria</taxon>
        <taxon>Rhodocyclales</taxon>
        <taxon>Rhodocyclaceae</taxon>
        <taxon>Propionivibrio</taxon>
    </lineage>
</organism>
<dbReference type="EMBL" id="FLQY01000199">
    <property type="protein sequence ID" value="SBT08453.1"/>
    <property type="molecule type" value="Genomic_DNA"/>
</dbReference>
<protein>
    <submittedName>
        <fullName evidence="1">Uncharacterized protein</fullName>
    </submittedName>
</protein>
<sequence length="107" mass="11957">MKTPKRRSAPRAKGRMMKPETIDPVGSTVWLEVGGYRPPPTKPFIAARLRMLADDMEYLAACMDYYGGFAEWSKHGREIAGAGAIARQWADEIETSNAEISRPREAD</sequence>
<proteinExistence type="predicted"/>
<evidence type="ECO:0000313" key="1">
    <source>
        <dbReference type="EMBL" id="SBT08453.1"/>
    </source>
</evidence>
<gene>
    <name evidence="1" type="ORF">PROAA_2780003</name>
</gene>